<evidence type="ECO:0000313" key="5">
    <source>
        <dbReference type="Proteomes" id="UP000005384"/>
    </source>
</evidence>
<evidence type="ECO:0000313" key="4">
    <source>
        <dbReference type="EMBL" id="EHI58625.1"/>
    </source>
</evidence>
<dbReference type="PANTHER" id="PTHR16222">
    <property type="entry name" value="ADP-RIBOSYLGLYCOHYDROLASE"/>
    <property type="match status" value="1"/>
</dbReference>
<comment type="similarity">
    <text evidence="1">Belongs to the ADP-ribosylglycohydrolase family.</text>
</comment>
<dbReference type="AlphaFoldDB" id="G5IIJ0"/>
<dbReference type="GO" id="GO:0016787">
    <property type="term" value="F:hydrolase activity"/>
    <property type="evidence" value="ECO:0007669"/>
    <property type="project" value="UniProtKB-KW"/>
</dbReference>
<comment type="caution">
    <text evidence="4">The sequence shown here is derived from an EMBL/GenBank/DDBJ whole genome shotgun (WGS) entry which is preliminary data.</text>
</comment>
<dbReference type="Proteomes" id="UP000005384">
    <property type="component" value="Unassembled WGS sequence"/>
</dbReference>
<evidence type="ECO:0008006" key="6">
    <source>
        <dbReference type="Google" id="ProtNLM"/>
    </source>
</evidence>
<feature type="binding site" evidence="3">
    <location>
        <position position="199"/>
    </location>
    <ligand>
        <name>Mg(2+)</name>
        <dbReference type="ChEBI" id="CHEBI:18420"/>
        <label>1</label>
    </ligand>
</feature>
<evidence type="ECO:0000256" key="3">
    <source>
        <dbReference type="PIRSR" id="PIRSR605502-1"/>
    </source>
</evidence>
<reference evidence="4 5" key="1">
    <citation type="submission" date="2011-08" db="EMBL/GenBank/DDBJ databases">
        <title>The Genome Sequence of Clostridium hathewayi WAL-18680.</title>
        <authorList>
            <consortium name="The Broad Institute Genome Sequencing Platform"/>
            <person name="Earl A."/>
            <person name="Ward D."/>
            <person name="Feldgarden M."/>
            <person name="Gevers D."/>
            <person name="Finegold S.M."/>
            <person name="Summanen P.H."/>
            <person name="Molitoris D.R."/>
            <person name="Song M."/>
            <person name="Daigneault M."/>
            <person name="Allen-Vercoe E."/>
            <person name="Young S.K."/>
            <person name="Zeng Q."/>
            <person name="Gargeya S."/>
            <person name="Fitzgerald M."/>
            <person name="Haas B."/>
            <person name="Abouelleil A."/>
            <person name="Alvarado L."/>
            <person name="Arachchi H.M."/>
            <person name="Berlin A."/>
            <person name="Brown A."/>
            <person name="Chapman S.B."/>
            <person name="Chen Z."/>
            <person name="Dunbar C."/>
            <person name="Freedman E."/>
            <person name="Gearin G."/>
            <person name="Gellesch M."/>
            <person name="Goldberg J."/>
            <person name="Griggs A."/>
            <person name="Gujja S."/>
            <person name="Heiman D."/>
            <person name="Howarth C."/>
            <person name="Larson L."/>
            <person name="Lui A."/>
            <person name="MacDonald P.J.P."/>
            <person name="Montmayeur A."/>
            <person name="Murphy C."/>
            <person name="Neiman D."/>
            <person name="Pearson M."/>
            <person name="Priest M."/>
            <person name="Roberts A."/>
            <person name="Saif S."/>
            <person name="Shea T."/>
            <person name="Shenoy N."/>
            <person name="Sisk P."/>
            <person name="Stolte C."/>
            <person name="Sykes S."/>
            <person name="Wortman J."/>
            <person name="Nusbaum C."/>
            <person name="Birren B."/>
        </authorList>
    </citation>
    <scope>NUCLEOTIDE SEQUENCE [LARGE SCALE GENOMIC DNA]</scope>
    <source>
        <strain evidence="4 5">WAL-18680</strain>
    </source>
</reference>
<feature type="binding site" evidence="3">
    <location>
        <position position="406"/>
    </location>
    <ligand>
        <name>Mg(2+)</name>
        <dbReference type="ChEBI" id="CHEBI:18420"/>
        <label>1</label>
    </ligand>
</feature>
<feature type="binding site" evidence="3">
    <location>
        <position position="404"/>
    </location>
    <ligand>
        <name>Mg(2+)</name>
        <dbReference type="ChEBI" id="CHEBI:18420"/>
        <label>1</label>
    </ligand>
</feature>
<keyword evidence="3" id="KW-0460">Magnesium</keyword>
<keyword evidence="2" id="KW-0378">Hydrolase</keyword>
<evidence type="ECO:0000256" key="2">
    <source>
        <dbReference type="ARBA" id="ARBA00022801"/>
    </source>
</evidence>
<gene>
    <name evidence="4" type="ORF">HMPREF9473_03318</name>
</gene>
<dbReference type="InterPro" id="IPR050792">
    <property type="entry name" value="ADP-ribosylglycohydrolase"/>
</dbReference>
<dbReference type="RefSeq" id="WP_006781298.1">
    <property type="nucleotide sequence ID" value="NZ_CP040506.1"/>
</dbReference>
<dbReference type="SUPFAM" id="SSF101478">
    <property type="entry name" value="ADP-ribosylglycohydrolase"/>
    <property type="match status" value="1"/>
</dbReference>
<dbReference type="Pfam" id="PF03747">
    <property type="entry name" value="ADP_ribosyl_GH"/>
    <property type="match status" value="1"/>
</dbReference>
<dbReference type="Gene3D" id="1.10.4080.10">
    <property type="entry name" value="ADP-ribosylation/Crystallin J1"/>
    <property type="match status" value="1"/>
</dbReference>
<dbReference type="PATRIC" id="fig|742737.3.peg.3297"/>
<dbReference type="HOGENOM" id="CLU_033331_1_1_9"/>
<evidence type="ECO:0000256" key="1">
    <source>
        <dbReference type="ARBA" id="ARBA00010702"/>
    </source>
</evidence>
<sequence>MSKKAWEIACEMTRNAVPVMQTEEDREWTEGKTSIGDIDIEETRIRWITNVPGSRAPDYVFIGGIQATENMGYDVSEAEAMIPAIQEAYDTHDDVTMLKLTAKLFEVLGRAPKVEGHPYWNYRYYNGFEDHASEVEFPVYETPEFSEEVLFEKLHAGWLAQIAGAALGTIIEGYCTDQLRKTFGEIRDYLRVPNTYNDDVLFELAFLEAFLLKGRDVTSEDIGLEWVGRIEYTWSGEEAAFKNMKRGIFPPLSATTNNPWREWIGAQMRGSVCGMVAPGEPALAAKLAWTDGTVSHVNNGVLGEVFNAILVSLAFVEQDVRTLLKKTIDMMPARSEYYSVVKFAWDACERHGEWEPAWRECEERYQRYNWIHTYPNAAAEVVSLYFGGNDFEECMHVCAMCGQDVDCNAGQIGTIYGIMFGYAGIAEKWTAPFGDKFDSLFRGYEHTTISHLAEITQKAVRLAMKKE</sequence>
<feature type="binding site" evidence="3">
    <location>
        <position position="198"/>
    </location>
    <ligand>
        <name>Mg(2+)</name>
        <dbReference type="ChEBI" id="CHEBI:18420"/>
        <label>1</label>
    </ligand>
</feature>
<organism evidence="4 5">
    <name type="scientific">Hungatella hathewayi WAL-18680</name>
    <dbReference type="NCBI Taxonomy" id="742737"/>
    <lineage>
        <taxon>Bacteria</taxon>
        <taxon>Bacillati</taxon>
        <taxon>Bacillota</taxon>
        <taxon>Clostridia</taxon>
        <taxon>Lachnospirales</taxon>
        <taxon>Lachnospiraceae</taxon>
        <taxon>Hungatella</taxon>
    </lineage>
</organism>
<dbReference type="EMBL" id="ADLN01000092">
    <property type="protein sequence ID" value="EHI58625.1"/>
    <property type="molecule type" value="Genomic_DNA"/>
</dbReference>
<name>G5IIJ0_9FIRM</name>
<proteinExistence type="inferred from homology"/>
<dbReference type="InterPro" id="IPR005502">
    <property type="entry name" value="Ribosyl_crysJ1"/>
</dbReference>
<comment type="cofactor">
    <cofactor evidence="3">
        <name>Mg(2+)</name>
        <dbReference type="ChEBI" id="CHEBI:18420"/>
    </cofactor>
    <text evidence="3">Binds 2 magnesium ions per subunit.</text>
</comment>
<keyword evidence="5" id="KW-1185">Reference proteome</keyword>
<dbReference type="PANTHER" id="PTHR16222:SF24">
    <property type="entry name" value="ADP-RIBOSYLHYDROLASE ARH3"/>
    <property type="match status" value="1"/>
</dbReference>
<accession>G5IIJ0</accession>
<keyword evidence="3" id="KW-0479">Metal-binding</keyword>
<dbReference type="GO" id="GO:0046872">
    <property type="term" value="F:metal ion binding"/>
    <property type="evidence" value="ECO:0007669"/>
    <property type="project" value="UniProtKB-KW"/>
</dbReference>
<protein>
    <recommendedName>
        <fullName evidence="6">ADP-ribosylglycohydrolase</fullName>
    </recommendedName>
</protein>
<dbReference type="InterPro" id="IPR036705">
    <property type="entry name" value="Ribosyl_crysJ1_sf"/>
</dbReference>